<accession>A0A8J8XI20</accession>
<protein>
    <submittedName>
        <fullName evidence="2">Uncharacterized protein</fullName>
    </submittedName>
</protein>
<dbReference type="AlphaFoldDB" id="A0A8J8XI20"/>
<reference evidence="2" key="1">
    <citation type="journal article" date="2005" name="PLoS Biol.">
        <title>The genomes of Oryza sativa: a history of duplications.</title>
        <authorList>
            <person name="Yu J."/>
            <person name="Wang J."/>
            <person name="Lin W."/>
            <person name="Li S."/>
            <person name="Li H."/>
            <person name="Zhou J."/>
            <person name="Ni P."/>
            <person name="Dong W."/>
            <person name="Hu S."/>
            <person name="Zeng C."/>
            <person name="Zhang J."/>
            <person name="Zhang Y."/>
            <person name="Li R."/>
            <person name="Xu Z."/>
            <person name="Li S."/>
            <person name="Li X."/>
            <person name="Zheng H."/>
            <person name="Cong L."/>
            <person name="Lin L."/>
            <person name="Yin J."/>
            <person name="Geng J."/>
            <person name="Li G."/>
            <person name="Shi J."/>
            <person name="Liu J."/>
            <person name="Lv H."/>
            <person name="Li J."/>
            <person name="Wang J."/>
            <person name="Deng Y."/>
            <person name="Ran L."/>
            <person name="Shi X."/>
            <person name="Wang X."/>
            <person name="Wu Q."/>
            <person name="Li C."/>
            <person name="Ren X."/>
            <person name="Wang J."/>
            <person name="Wang X."/>
            <person name="Li D."/>
            <person name="Liu D."/>
            <person name="Zhang X."/>
            <person name="Ji Z."/>
            <person name="Zhao W."/>
            <person name="Sun Y."/>
            <person name="Zhang Z."/>
            <person name="Bao J."/>
            <person name="Han Y."/>
            <person name="Dong L."/>
            <person name="Ji J."/>
            <person name="Chen P."/>
            <person name="Wu S."/>
            <person name="Liu J."/>
            <person name="Xiao Y."/>
            <person name="Bu D."/>
            <person name="Tan J."/>
            <person name="Yang L."/>
            <person name="Ye C."/>
            <person name="Zhang J."/>
            <person name="Xu J."/>
            <person name="Zhou Y."/>
            <person name="Yu Y."/>
            <person name="Zhang B."/>
            <person name="Zhuang S."/>
            <person name="Wei H."/>
            <person name="Liu B."/>
            <person name="Lei M."/>
            <person name="Yu H."/>
            <person name="Li Y."/>
            <person name="Xu H."/>
            <person name="Wei S."/>
            <person name="He X."/>
            <person name="Fang L."/>
            <person name="Zhang Z."/>
            <person name="Zhang Y."/>
            <person name="Huang X."/>
            <person name="Su Z."/>
            <person name="Tong W."/>
            <person name="Li J."/>
            <person name="Tong Z."/>
            <person name="Li S."/>
            <person name="Ye J."/>
            <person name="Wang L."/>
            <person name="Fang L."/>
            <person name="Lei T."/>
            <person name="Chen C."/>
            <person name="Chen H."/>
            <person name="Xu Z."/>
            <person name="Li H."/>
            <person name="Huang H."/>
            <person name="Zhang F."/>
            <person name="Xu H."/>
            <person name="Li N."/>
            <person name="Zhao C."/>
            <person name="Li S."/>
            <person name="Dong L."/>
            <person name="Huang Y."/>
            <person name="Li L."/>
            <person name="Xi Y."/>
            <person name="Qi Q."/>
            <person name="Li W."/>
            <person name="Zhang B."/>
            <person name="Hu W."/>
            <person name="Zhang Y."/>
            <person name="Tian X."/>
            <person name="Jiao Y."/>
            <person name="Liang X."/>
            <person name="Jin J."/>
            <person name="Gao L."/>
            <person name="Zheng W."/>
            <person name="Hao B."/>
            <person name="Liu S."/>
            <person name="Wang W."/>
            <person name="Yuan L."/>
            <person name="Cao M."/>
            <person name="McDermott J."/>
            <person name="Samudrala R."/>
            <person name="Wang J."/>
            <person name="Wong G.K."/>
            <person name="Yang H."/>
        </authorList>
    </citation>
    <scope>NUCLEOTIDE SEQUENCE [LARGE SCALE GENOMIC DNA]</scope>
</reference>
<gene>
    <name evidence="2" type="ORF">OsJ_35342</name>
</gene>
<reference evidence="2" key="2">
    <citation type="submission" date="2008-12" db="EMBL/GenBank/DDBJ databases">
        <title>Improved gene annotation of the rice (Oryza sativa) genomes.</title>
        <authorList>
            <person name="Wang J."/>
            <person name="Li R."/>
            <person name="Fan W."/>
            <person name="Huang Q."/>
            <person name="Zhang J."/>
            <person name="Zhou Y."/>
            <person name="Hu Y."/>
            <person name="Zi S."/>
            <person name="Li J."/>
            <person name="Ni P."/>
            <person name="Zheng H."/>
            <person name="Zhang Y."/>
            <person name="Zhao M."/>
            <person name="Hao Q."/>
            <person name="McDermott J."/>
            <person name="Samudrala R."/>
            <person name="Kristiansen K."/>
            <person name="Wong G.K.-S."/>
        </authorList>
    </citation>
    <scope>NUCLEOTIDE SEQUENCE</scope>
</reference>
<proteinExistence type="predicted"/>
<evidence type="ECO:0000256" key="1">
    <source>
        <dbReference type="SAM" id="MobiDB-lite"/>
    </source>
</evidence>
<organism evidence="2">
    <name type="scientific">Oryza sativa subsp. japonica</name>
    <name type="common">Rice</name>
    <dbReference type="NCBI Taxonomy" id="39947"/>
    <lineage>
        <taxon>Eukaryota</taxon>
        <taxon>Viridiplantae</taxon>
        <taxon>Streptophyta</taxon>
        <taxon>Embryophyta</taxon>
        <taxon>Tracheophyta</taxon>
        <taxon>Spermatophyta</taxon>
        <taxon>Magnoliopsida</taxon>
        <taxon>Liliopsida</taxon>
        <taxon>Poales</taxon>
        <taxon>Poaceae</taxon>
        <taxon>BOP clade</taxon>
        <taxon>Oryzoideae</taxon>
        <taxon>Oryzeae</taxon>
        <taxon>Oryzinae</taxon>
        <taxon>Oryza</taxon>
        <taxon>Oryza sativa</taxon>
    </lineage>
</organism>
<feature type="region of interest" description="Disordered" evidence="1">
    <location>
        <begin position="1"/>
        <end position="69"/>
    </location>
</feature>
<sequence>MWKENECQKYKPLPKVDDVAPNAGAGDAPKAGAELPNGEDDGVPNAGVDGWPKAPADVAPNAGVDGWPKAPVDVEPNAGVDGWPKAPVDVVPKGEPPVCAPNVVVGLPNGFGANGLEVEVLAWPNPVWAPKGLLEVWPKGLVDDCPNAARNKHIISH</sequence>
<dbReference type="Proteomes" id="UP000007752">
    <property type="component" value="Chromosome 12"/>
</dbReference>
<name>A0A8J8XI20_ORYSJ</name>
<dbReference type="EMBL" id="CM000149">
    <property type="protein sequence ID" value="EAZ19762.1"/>
    <property type="molecule type" value="Genomic_DNA"/>
</dbReference>
<evidence type="ECO:0000313" key="2">
    <source>
        <dbReference type="EMBL" id="EAZ19762.1"/>
    </source>
</evidence>
<feature type="compositionally biased region" description="Basic and acidic residues" evidence="1">
    <location>
        <begin position="1"/>
        <end position="18"/>
    </location>
</feature>